<reference evidence="2 3" key="1">
    <citation type="submission" date="2020-08" db="EMBL/GenBank/DDBJ databases">
        <title>Genomic Encyclopedia of Type Strains, Phase IV (KMG-IV): sequencing the most valuable type-strain genomes for metagenomic binning, comparative biology and taxonomic classification.</title>
        <authorList>
            <person name="Goeker M."/>
        </authorList>
    </citation>
    <scope>NUCLEOTIDE SEQUENCE [LARGE SCALE GENOMIC DNA]</scope>
    <source>
        <strain evidence="2 3">DSM 7050</strain>
    </source>
</reference>
<gene>
    <name evidence="2" type="ORF">GGQ99_002648</name>
</gene>
<dbReference type="EMBL" id="JACHOT010000003">
    <property type="protein sequence ID" value="MBB4650885.1"/>
    <property type="molecule type" value="Genomic_DNA"/>
</dbReference>
<evidence type="ECO:0000256" key="1">
    <source>
        <dbReference type="SAM" id="MobiDB-lite"/>
    </source>
</evidence>
<evidence type="ECO:0000313" key="2">
    <source>
        <dbReference type="EMBL" id="MBB4650885.1"/>
    </source>
</evidence>
<evidence type="ECO:0000313" key="3">
    <source>
        <dbReference type="Proteomes" id="UP000539538"/>
    </source>
</evidence>
<feature type="compositionally biased region" description="Basic residues" evidence="1">
    <location>
        <begin position="112"/>
        <end position="128"/>
    </location>
</feature>
<sequence length="230" mass="24989">MSSFTGSGPLVPGNLPTSALAISREQHAFVILGRSRSEATRGDPGIHAVTSKLPQPCRTLKRLHDVTPCHQTPWIPAALSPPPKDLPYNPSRPCRGNTGHDGDCVGRGRRLRRRASVARRPGRFRPRVPPRALRPGCAGRCASGAGAKMPGPRSGTDGNINRRTGGREIALRHSRAIPRPPVFPPHSMARPATGRGEAGTCLLPLWGEEWWPKARKSQRFGFSNDERPEP</sequence>
<feature type="compositionally biased region" description="Low complexity" evidence="1">
    <location>
        <begin position="136"/>
        <end position="147"/>
    </location>
</feature>
<protein>
    <submittedName>
        <fullName evidence="2">Uncharacterized protein</fullName>
    </submittedName>
</protein>
<name>A0ABR6L271_9HYPH</name>
<dbReference type="Proteomes" id="UP000539538">
    <property type="component" value="Unassembled WGS sequence"/>
</dbReference>
<accession>A0ABR6L271</accession>
<organism evidence="2 3">
    <name type="scientific">Aminobacter niigataensis</name>
    <dbReference type="NCBI Taxonomy" id="83265"/>
    <lineage>
        <taxon>Bacteria</taxon>
        <taxon>Pseudomonadati</taxon>
        <taxon>Pseudomonadota</taxon>
        <taxon>Alphaproteobacteria</taxon>
        <taxon>Hyphomicrobiales</taxon>
        <taxon>Phyllobacteriaceae</taxon>
        <taxon>Aminobacter</taxon>
    </lineage>
</organism>
<keyword evidence="3" id="KW-1185">Reference proteome</keyword>
<feature type="region of interest" description="Disordered" evidence="1">
    <location>
        <begin position="112"/>
        <end position="162"/>
    </location>
</feature>
<comment type="caution">
    <text evidence="2">The sequence shown here is derived from an EMBL/GenBank/DDBJ whole genome shotgun (WGS) entry which is preliminary data.</text>
</comment>
<proteinExistence type="predicted"/>